<evidence type="ECO:0000256" key="1">
    <source>
        <dbReference type="SAM" id="Phobius"/>
    </source>
</evidence>
<reference evidence="2 3" key="1">
    <citation type="journal article" date="2014" name="Genome Biol. Evol.">
        <title>The secreted proteins of Achlya hypogyna and Thraustotheca clavata identify the ancestral oomycete secretome and reveal gene acquisitions by horizontal gene transfer.</title>
        <authorList>
            <person name="Misner I."/>
            <person name="Blouin N."/>
            <person name="Leonard G."/>
            <person name="Richards T.A."/>
            <person name="Lane C.E."/>
        </authorList>
    </citation>
    <scope>NUCLEOTIDE SEQUENCE [LARGE SCALE GENOMIC DNA]</scope>
    <source>
        <strain evidence="2 3">ATCC 48635</strain>
    </source>
</reference>
<accession>A0A1V9YV77</accession>
<dbReference type="OrthoDB" id="10437989at2759"/>
<feature type="transmembrane region" description="Helical" evidence="1">
    <location>
        <begin position="154"/>
        <end position="176"/>
    </location>
</feature>
<keyword evidence="1" id="KW-0812">Transmembrane</keyword>
<dbReference type="EMBL" id="JNBR01000783">
    <property type="protein sequence ID" value="OQR89581.1"/>
    <property type="molecule type" value="Genomic_DNA"/>
</dbReference>
<dbReference type="AlphaFoldDB" id="A0A1V9YV77"/>
<dbReference type="Proteomes" id="UP000243579">
    <property type="component" value="Unassembled WGS sequence"/>
</dbReference>
<keyword evidence="1" id="KW-1133">Transmembrane helix</keyword>
<proteinExistence type="predicted"/>
<keyword evidence="1" id="KW-0472">Membrane</keyword>
<comment type="caution">
    <text evidence="2">The sequence shown here is derived from an EMBL/GenBank/DDBJ whole genome shotgun (WGS) entry which is preliminary data.</text>
</comment>
<feature type="transmembrane region" description="Helical" evidence="1">
    <location>
        <begin position="36"/>
        <end position="55"/>
    </location>
</feature>
<gene>
    <name evidence="2" type="ORF">ACHHYP_06193</name>
</gene>
<organism evidence="2 3">
    <name type="scientific">Achlya hypogyna</name>
    <name type="common">Oomycete</name>
    <name type="synonym">Protoachlya hypogyna</name>
    <dbReference type="NCBI Taxonomy" id="1202772"/>
    <lineage>
        <taxon>Eukaryota</taxon>
        <taxon>Sar</taxon>
        <taxon>Stramenopiles</taxon>
        <taxon>Oomycota</taxon>
        <taxon>Saprolegniomycetes</taxon>
        <taxon>Saprolegniales</taxon>
        <taxon>Achlyaceae</taxon>
        <taxon>Achlya</taxon>
    </lineage>
</organism>
<dbReference type="SUPFAM" id="SSF56059">
    <property type="entry name" value="Glutathione synthetase ATP-binding domain-like"/>
    <property type="match status" value="1"/>
</dbReference>
<protein>
    <submittedName>
        <fullName evidence="2">Uncharacterized protein</fullName>
    </submittedName>
</protein>
<feature type="transmembrane region" description="Helical" evidence="1">
    <location>
        <begin position="120"/>
        <end position="142"/>
    </location>
</feature>
<sequence>MKDHSAPPLVKRPYLFVGGTVAALLTLCVLLDSTSFFLHLSVYVAFVATACVGHIKVCRCAAVGRPLAVLSYMALAAWWPWPGLVRIALSTLALVGVTDVVSSALVPGTAAVTGALLAMFVLYTQASLWAGLIVGAAALAFYHRRHPLTLQPVVHGSLLATTVTVGAACFGIWVVLSMNPFWLRANEVSKFDALHYLDPDATLDATRIGSRADLQQWYAAAPRQFPYVIKPNVCTTSSAGVRLCHDVACLETYVAQREATGTRQDDTSWVIQKAATGLEAVVFFYKYPYGGRGEIKTIGLRDKSREEGADGNDLRANYFTSNGEHLRTDAFLEYFRNITDHFPGYSGGRFDVILESEALAREGRGIGVVEVNIFPLGDIDEKKDTWTAKLRALRTLGLQFWMGYTTILGGYQPDPLVVVKNISRLVERYYQCQNHENLYAVP</sequence>
<feature type="transmembrane region" description="Helical" evidence="1">
    <location>
        <begin position="62"/>
        <end position="81"/>
    </location>
</feature>
<name>A0A1V9YV77_ACHHY</name>
<evidence type="ECO:0000313" key="2">
    <source>
        <dbReference type="EMBL" id="OQR89581.1"/>
    </source>
</evidence>
<evidence type="ECO:0000313" key="3">
    <source>
        <dbReference type="Proteomes" id="UP000243579"/>
    </source>
</evidence>
<feature type="transmembrane region" description="Helical" evidence="1">
    <location>
        <begin position="12"/>
        <end position="30"/>
    </location>
</feature>
<keyword evidence="3" id="KW-1185">Reference proteome</keyword>